<keyword evidence="1" id="KW-1133">Transmembrane helix</keyword>
<name>A0A5P3MRE9_NEIAN</name>
<sequence>MECLQTFSAFSVLMPVETICMYFIWICGMEIGTIFGFMPSAKSCGNKYPEPLQKAVQFQFVSLLCAKHISTMRQRGNTPFRREVPASALCLRAHFLKQPFETIK</sequence>
<reference evidence="2 3" key="1">
    <citation type="submission" date="2018-08" db="EMBL/GenBank/DDBJ databases">
        <title>Neisseria animalis ATCC 49930 complete genome.</title>
        <authorList>
            <person name="Veseli I.A."/>
            <person name="Mascarenhas dos Santos A.C."/>
            <person name="Buttler R."/>
            <person name="Pombert J.-F."/>
        </authorList>
    </citation>
    <scope>NUCLEOTIDE SEQUENCE [LARGE SCALE GENOMIC DNA]</scope>
    <source>
        <strain evidence="2 3">ATCC 49930</strain>
    </source>
</reference>
<accession>A0A5P3MRE9</accession>
<keyword evidence="1" id="KW-0812">Transmembrane</keyword>
<gene>
    <name evidence="2" type="ORF">D0T90_05520</name>
</gene>
<evidence type="ECO:0000313" key="2">
    <source>
        <dbReference type="EMBL" id="QEY24020.1"/>
    </source>
</evidence>
<dbReference type="KEGG" id="naq:D0T90_05520"/>
<dbReference type="AlphaFoldDB" id="A0A5P3MRE9"/>
<organism evidence="2 3">
    <name type="scientific">Neisseria animalis</name>
    <dbReference type="NCBI Taxonomy" id="492"/>
    <lineage>
        <taxon>Bacteria</taxon>
        <taxon>Pseudomonadati</taxon>
        <taxon>Pseudomonadota</taxon>
        <taxon>Betaproteobacteria</taxon>
        <taxon>Neisseriales</taxon>
        <taxon>Neisseriaceae</taxon>
        <taxon>Neisseria</taxon>
    </lineage>
</organism>
<protein>
    <submittedName>
        <fullName evidence="2">Uncharacterized protein</fullName>
    </submittedName>
</protein>
<proteinExistence type="predicted"/>
<dbReference type="Proteomes" id="UP000325536">
    <property type="component" value="Chromosome"/>
</dbReference>
<evidence type="ECO:0000256" key="1">
    <source>
        <dbReference type="SAM" id="Phobius"/>
    </source>
</evidence>
<evidence type="ECO:0000313" key="3">
    <source>
        <dbReference type="Proteomes" id="UP000325536"/>
    </source>
</evidence>
<keyword evidence="3" id="KW-1185">Reference proteome</keyword>
<feature type="transmembrane region" description="Helical" evidence="1">
    <location>
        <begin position="12"/>
        <end position="37"/>
    </location>
</feature>
<dbReference type="EMBL" id="CP031699">
    <property type="protein sequence ID" value="QEY24020.1"/>
    <property type="molecule type" value="Genomic_DNA"/>
</dbReference>
<keyword evidence="1" id="KW-0472">Membrane</keyword>